<dbReference type="HOGENOM" id="CLU_3320028_0_0_1"/>
<protein>
    <submittedName>
        <fullName evidence="2">DEHA2F26158p</fullName>
    </submittedName>
</protein>
<dbReference type="KEGG" id="dha:DEHA2F26158g"/>
<sequence length="39" mass="4288">MNVNSVPESKNPTVAYKEGSRTTVNQPTSESMLEVFTIT</sequence>
<organism evidence="2 3">
    <name type="scientific">Debaryomyces hansenii (strain ATCC 36239 / CBS 767 / BCRC 21394 / JCM 1990 / NBRC 0083 / IGC 2968)</name>
    <name type="common">Yeast</name>
    <name type="synonym">Torulaspora hansenii</name>
    <dbReference type="NCBI Taxonomy" id="284592"/>
    <lineage>
        <taxon>Eukaryota</taxon>
        <taxon>Fungi</taxon>
        <taxon>Dikarya</taxon>
        <taxon>Ascomycota</taxon>
        <taxon>Saccharomycotina</taxon>
        <taxon>Pichiomycetes</taxon>
        <taxon>Debaryomycetaceae</taxon>
        <taxon>Debaryomyces</taxon>
    </lineage>
</organism>
<accession>Q6BJZ4</accession>
<evidence type="ECO:0000256" key="1">
    <source>
        <dbReference type="SAM" id="MobiDB-lite"/>
    </source>
</evidence>
<proteinExistence type="predicted"/>
<evidence type="ECO:0000313" key="2">
    <source>
        <dbReference type="EMBL" id="CAG89898.1"/>
    </source>
</evidence>
<feature type="compositionally biased region" description="Polar residues" evidence="1">
    <location>
        <begin position="21"/>
        <end position="31"/>
    </location>
</feature>
<dbReference type="RefSeq" id="XP_461477.1">
    <property type="nucleotide sequence ID" value="XM_461477.1"/>
</dbReference>
<feature type="region of interest" description="Disordered" evidence="1">
    <location>
        <begin position="1"/>
        <end position="39"/>
    </location>
</feature>
<dbReference type="GeneID" id="2904241"/>
<evidence type="ECO:0000313" key="3">
    <source>
        <dbReference type="Proteomes" id="UP000000599"/>
    </source>
</evidence>
<dbReference type="EMBL" id="CR382138">
    <property type="protein sequence ID" value="CAG89898.1"/>
    <property type="molecule type" value="Genomic_DNA"/>
</dbReference>
<keyword evidence="3" id="KW-1185">Reference proteome</keyword>
<reference evidence="2 3" key="1">
    <citation type="journal article" date="2004" name="Nature">
        <title>Genome evolution in yeasts.</title>
        <authorList>
            <consortium name="Genolevures"/>
            <person name="Dujon B."/>
            <person name="Sherman D."/>
            <person name="Fischer G."/>
            <person name="Durrens P."/>
            <person name="Casaregola S."/>
            <person name="Lafontaine I."/>
            <person name="de Montigny J."/>
            <person name="Marck C."/>
            <person name="Neuveglise C."/>
            <person name="Talla E."/>
            <person name="Goffard N."/>
            <person name="Frangeul L."/>
            <person name="Aigle M."/>
            <person name="Anthouard V."/>
            <person name="Babour A."/>
            <person name="Barbe V."/>
            <person name="Barnay S."/>
            <person name="Blanchin S."/>
            <person name="Beckerich J.M."/>
            <person name="Beyne E."/>
            <person name="Bleykasten C."/>
            <person name="Boisrame A."/>
            <person name="Boyer J."/>
            <person name="Cattolico L."/>
            <person name="Confanioleri F."/>
            <person name="de Daruvar A."/>
            <person name="Despons L."/>
            <person name="Fabre E."/>
            <person name="Fairhead C."/>
            <person name="Ferry-Dumazet H."/>
            <person name="Groppi A."/>
            <person name="Hantraye F."/>
            <person name="Hennequin C."/>
            <person name="Jauniaux N."/>
            <person name="Joyet P."/>
            <person name="Kachouri R."/>
            <person name="Kerrest A."/>
            <person name="Koszul R."/>
            <person name="Lemaire M."/>
            <person name="Lesur I."/>
            <person name="Ma L."/>
            <person name="Muller H."/>
            <person name="Nicaud J.M."/>
            <person name="Nikolski M."/>
            <person name="Oztas S."/>
            <person name="Ozier-Kalogeropoulos O."/>
            <person name="Pellenz S."/>
            <person name="Potier S."/>
            <person name="Richard G.F."/>
            <person name="Straub M.L."/>
            <person name="Suleau A."/>
            <person name="Swennene D."/>
            <person name="Tekaia F."/>
            <person name="Wesolowski-Louvel M."/>
            <person name="Westhof E."/>
            <person name="Wirth B."/>
            <person name="Zeniou-Meyer M."/>
            <person name="Zivanovic I."/>
            <person name="Bolotin-Fukuhara M."/>
            <person name="Thierry A."/>
            <person name="Bouchier C."/>
            <person name="Caudron B."/>
            <person name="Scarpelli C."/>
            <person name="Gaillardin C."/>
            <person name="Weissenbach J."/>
            <person name="Wincker P."/>
            <person name="Souciet J.L."/>
        </authorList>
    </citation>
    <scope>NUCLEOTIDE SEQUENCE [LARGE SCALE GENOMIC DNA]</scope>
    <source>
        <strain evidence="3">ATCC 36239 / CBS 767 / BCRC 21394 / JCM 1990 / NBRC 0083 / IGC 2968</strain>
    </source>
</reference>
<gene>
    <name evidence="2" type="ordered locus">DEHA2F26158g</name>
</gene>
<name>Q6BJZ4_DEBHA</name>
<dbReference type="Proteomes" id="UP000000599">
    <property type="component" value="Chromosome F"/>
</dbReference>
<dbReference type="InParanoid" id="Q6BJZ4"/>
<feature type="compositionally biased region" description="Polar residues" evidence="1">
    <location>
        <begin position="1"/>
        <end position="12"/>
    </location>
</feature>
<dbReference type="VEuPathDB" id="FungiDB:DEHA2F26158g"/>
<dbReference type="AlphaFoldDB" id="Q6BJZ4"/>